<proteinExistence type="predicted"/>
<dbReference type="Proteomes" id="UP000799424">
    <property type="component" value="Unassembled WGS sequence"/>
</dbReference>
<dbReference type="AlphaFoldDB" id="A0A6A7A1Q9"/>
<dbReference type="OrthoDB" id="3794732at2759"/>
<evidence type="ECO:0000313" key="1">
    <source>
        <dbReference type="EMBL" id="KAF2827201.1"/>
    </source>
</evidence>
<keyword evidence="2" id="KW-1185">Reference proteome</keyword>
<name>A0A6A7A1Q9_9PLEO</name>
<gene>
    <name evidence="1" type="ORF">CC86DRAFT_257742</name>
</gene>
<dbReference type="EMBL" id="MU006224">
    <property type="protein sequence ID" value="KAF2827201.1"/>
    <property type="molecule type" value="Genomic_DNA"/>
</dbReference>
<feature type="non-terminal residue" evidence="1">
    <location>
        <position position="102"/>
    </location>
</feature>
<sequence length="102" mass="12028">DEDLTVVEIYFKWLYSRNLPVSNHTDHVQYSRLYVLGEKLMNEAFQNAVIDDYAEASHAQDEWPTRSAVRVIYDGTTTESPARRLLIDMYCWHGDEKWVDND</sequence>
<reference evidence="1" key="1">
    <citation type="journal article" date="2020" name="Stud. Mycol.">
        <title>101 Dothideomycetes genomes: a test case for predicting lifestyles and emergence of pathogens.</title>
        <authorList>
            <person name="Haridas S."/>
            <person name="Albert R."/>
            <person name="Binder M."/>
            <person name="Bloem J."/>
            <person name="Labutti K."/>
            <person name="Salamov A."/>
            <person name="Andreopoulos B."/>
            <person name="Baker S."/>
            <person name="Barry K."/>
            <person name="Bills G."/>
            <person name="Bluhm B."/>
            <person name="Cannon C."/>
            <person name="Castanera R."/>
            <person name="Culley D."/>
            <person name="Daum C."/>
            <person name="Ezra D."/>
            <person name="Gonzalez J."/>
            <person name="Henrissat B."/>
            <person name="Kuo A."/>
            <person name="Liang C."/>
            <person name="Lipzen A."/>
            <person name="Lutzoni F."/>
            <person name="Magnuson J."/>
            <person name="Mondo S."/>
            <person name="Nolan M."/>
            <person name="Ohm R."/>
            <person name="Pangilinan J."/>
            <person name="Park H.-J."/>
            <person name="Ramirez L."/>
            <person name="Alfaro M."/>
            <person name="Sun H."/>
            <person name="Tritt A."/>
            <person name="Yoshinaga Y."/>
            <person name="Zwiers L.-H."/>
            <person name="Turgeon B."/>
            <person name="Goodwin S."/>
            <person name="Spatafora J."/>
            <person name="Crous P."/>
            <person name="Grigoriev I."/>
        </authorList>
    </citation>
    <scope>NUCLEOTIDE SEQUENCE</scope>
    <source>
        <strain evidence="1">CBS 113818</strain>
    </source>
</reference>
<feature type="non-terminal residue" evidence="1">
    <location>
        <position position="1"/>
    </location>
</feature>
<organism evidence="1 2">
    <name type="scientific">Ophiobolus disseminans</name>
    <dbReference type="NCBI Taxonomy" id="1469910"/>
    <lineage>
        <taxon>Eukaryota</taxon>
        <taxon>Fungi</taxon>
        <taxon>Dikarya</taxon>
        <taxon>Ascomycota</taxon>
        <taxon>Pezizomycotina</taxon>
        <taxon>Dothideomycetes</taxon>
        <taxon>Pleosporomycetidae</taxon>
        <taxon>Pleosporales</taxon>
        <taxon>Pleosporineae</taxon>
        <taxon>Phaeosphaeriaceae</taxon>
        <taxon>Ophiobolus</taxon>
    </lineage>
</organism>
<evidence type="ECO:0000313" key="2">
    <source>
        <dbReference type="Proteomes" id="UP000799424"/>
    </source>
</evidence>
<evidence type="ECO:0008006" key="3">
    <source>
        <dbReference type="Google" id="ProtNLM"/>
    </source>
</evidence>
<protein>
    <recommendedName>
        <fullName evidence="3">BTB domain-containing protein</fullName>
    </recommendedName>
</protein>
<accession>A0A6A7A1Q9</accession>